<dbReference type="Proteomes" id="UP000005095">
    <property type="component" value="Chromosome"/>
</dbReference>
<keyword evidence="3" id="KW-1185">Reference proteome</keyword>
<feature type="compositionally biased region" description="Pro residues" evidence="1">
    <location>
        <begin position="118"/>
        <end position="129"/>
    </location>
</feature>
<dbReference type="EMBL" id="CM001555">
    <property type="protein sequence ID" value="EJG06980.1"/>
    <property type="molecule type" value="Genomic_DNA"/>
</dbReference>
<protein>
    <recommendedName>
        <fullName evidence="4">Roadblock/LC7 family protein</fullName>
    </recommendedName>
</protein>
<dbReference type="HOGENOM" id="CLU_1178131_0_0_2"/>
<evidence type="ECO:0000313" key="2">
    <source>
        <dbReference type="EMBL" id="EJG06980.1"/>
    </source>
</evidence>
<reference evidence="2 3" key="1">
    <citation type="submission" date="2011-08" db="EMBL/GenBank/DDBJ databases">
        <title>The complete genome of Methanofollis liminatans DSM 4140.</title>
        <authorList>
            <consortium name="US DOE Joint Genome Institute (JGI-PGF)"/>
            <person name="Lucas S."/>
            <person name="Han J."/>
            <person name="Lapidus A."/>
            <person name="Bruce D."/>
            <person name="Goodwin L."/>
            <person name="Pitluck S."/>
            <person name="Peters L."/>
            <person name="Kyrpides N."/>
            <person name="Mavromatis K."/>
            <person name="Ivanova N."/>
            <person name="Mikhailova N."/>
            <person name="Lu M."/>
            <person name="Detter J.C."/>
            <person name="Tapia R."/>
            <person name="Han C."/>
            <person name="Land M."/>
            <person name="Hauser L."/>
            <person name="Markowitz V."/>
            <person name="Cheng J.-F."/>
            <person name="Hugenholtz P."/>
            <person name="Woyke T."/>
            <person name="Wu D."/>
            <person name="Spring S."/>
            <person name="Schuler E."/>
            <person name="Brambilla E."/>
            <person name="Klenk H.-P."/>
            <person name="Eisen J.A."/>
        </authorList>
    </citation>
    <scope>NUCLEOTIDE SEQUENCE [LARGE SCALE GENOMIC DNA]</scope>
    <source>
        <strain evidence="2 3">DSM 4140</strain>
    </source>
</reference>
<accession>J1L2R1</accession>
<name>J1L2R1_9EURY</name>
<evidence type="ECO:0000256" key="1">
    <source>
        <dbReference type="SAM" id="MobiDB-lite"/>
    </source>
</evidence>
<dbReference type="AlphaFoldDB" id="J1L2R1"/>
<dbReference type="OrthoDB" id="106365at2157"/>
<dbReference type="STRING" id="28892.Metli_1022"/>
<evidence type="ECO:0000313" key="3">
    <source>
        <dbReference type="Proteomes" id="UP000005095"/>
    </source>
</evidence>
<organism evidence="2 3">
    <name type="scientific">Methanofollis liminatans DSM 4140</name>
    <dbReference type="NCBI Taxonomy" id="28892"/>
    <lineage>
        <taxon>Archaea</taxon>
        <taxon>Methanobacteriati</taxon>
        <taxon>Methanobacteriota</taxon>
        <taxon>Stenosarchaea group</taxon>
        <taxon>Methanomicrobia</taxon>
        <taxon>Methanomicrobiales</taxon>
        <taxon>Methanomicrobiaceae</taxon>
        <taxon>Methanofollis</taxon>
    </lineage>
</organism>
<proteinExistence type="predicted"/>
<evidence type="ECO:0008006" key="4">
    <source>
        <dbReference type="Google" id="ProtNLM"/>
    </source>
</evidence>
<sequence>MTTTLPEGTSLGMMEAPLSWVYSHTARFLGKVRIFVQEGEGFMLIRRGEALAYCFRHGSITLRGNAAKEYLLSQDAVKFSLCKYTEEEFDRAAAWCRDHGVPVHDQGRAVQEASLPPSSAPPATPPISPPVSSRPAPGPEAGVLMVAECRGTDLHVISGSRPAGLACSRVLAAIESARTLAGAVHAGAFSGVILETPDGVLIAAPTEEGAVCVLAEGGIPIGRVRSMLAAIMPER</sequence>
<feature type="region of interest" description="Disordered" evidence="1">
    <location>
        <begin position="111"/>
        <end position="137"/>
    </location>
</feature>
<dbReference type="RefSeq" id="WP_004038542.1">
    <property type="nucleotide sequence ID" value="NZ_CM001555.1"/>
</dbReference>
<gene>
    <name evidence="2" type="ORF">Metli_1022</name>
</gene>